<dbReference type="PANTHER" id="PTHR36504">
    <property type="entry name" value="LIPOPOLYSACCHARIDE EXPORT SYSTEM PROTEIN LPTA"/>
    <property type="match status" value="1"/>
</dbReference>
<accession>A0A974XJI4</accession>
<comment type="similarity">
    <text evidence="4">Belongs to the LptA family.</text>
</comment>
<dbReference type="GO" id="GO:0001530">
    <property type="term" value="F:lipopolysaccharide binding"/>
    <property type="evidence" value="ECO:0007669"/>
    <property type="project" value="InterPro"/>
</dbReference>
<comment type="subcellular location">
    <subcellularLocation>
        <location evidence="4">Periplasm</location>
    </subcellularLocation>
</comment>
<comment type="function">
    <text evidence="4">Involved in the assembly of lipopolysaccharide (LPS). Required for the translocation of LPS from the inner membrane to the outer membrane. May form a bridge between the inner membrane and the outer membrane, via interactions with LptC and LptD, thereby facilitating LPS transfer across the periplasm.</text>
</comment>
<evidence type="ECO:0000256" key="3">
    <source>
        <dbReference type="ARBA" id="ARBA00022764"/>
    </source>
</evidence>
<dbReference type="GO" id="GO:0030288">
    <property type="term" value="C:outer membrane-bounded periplasmic space"/>
    <property type="evidence" value="ECO:0007669"/>
    <property type="project" value="TreeGrafter"/>
</dbReference>
<dbReference type="Pfam" id="PF03968">
    <property type="entry name" value="LptD_N"/>
    <property type="match status" value="1"/>
</dbReference>
<evidence type="ECO:0000313" key="7">
    <source>
        <dbReference type="EMBL" id="QSX29539.1"/>
    </source>
</evidence>
<dbReference type="InterPro" id="IPR052037">
    <property type="entry name" value="LPS_export_LptA"/>
</dbReference>
<evidence type="ECO:0000313" key="8">
    <source>
        <dbReference type="Proteomes" id="UP000663281"/>
    </source>
</evidence>
<dbReference type="Proteomes" id="UP000663281">
    <property type="component" value="Chromosome"/>
</dbReference>
<evidence type="ECO:0000256" key="2">
    <source>
        <dbReference type="ARBA" id="ARBA00022729"/>
    </source>
</evidence>
<dbReference type="InterPro" id="IPR005653">
    <property type="entry name" value="OstA-like_N"/>
</dbReference>
<dbReference type="HAMAP" id="MF_01914">
    <property type="entry name" value="LPS_assembly_LptA"/>
    <property type="match status" value="1"/>
</dbReference>
<dbReference type="NCBIfam" id="TIGR03002">
    <property type="entry name" value="outer_YhbN_LptA"/>
    <property type="match status" value="1"/>
</dbReference>
<dbReference type="KEGG" id="scyp:JYB88_15280"/>
<sequence length="184" mass="20178" precursor="true">MNPSKTLLALALCLCSTMATAKNNDLLQELKIAAATQFADIKNKRVVYGGPVLLTQGSLKITAQELSAYTDEASGQRVLVAKGKPATYSQTLDDGRQASASANEISYNMDNRTMTLTGNAKIEQDGSQVNADKIIYDIEKQQLKADSSQKGDERVITIIKPENYQEQLAPKPEEQEQDKEPVRQ</sequence>
<dbReference type="EMBL" id="CP071504">
    <property type="protein sequence ID" value="QSX29539.1"/>
    <property type="molecule type" value="Genomic_DNA"/>
</dbReference>
<dbReference type="PANTHER" id="PTHR36504:SF1">
    <property type="entry name" value="LIPOPOLYSACCHARIDE EXPORT SYSTEM PROTEIN LPTA"/>
    <property type="match status" value="1"/>
</dbReference>
<dbReference type="RefSeq" id="WP_207320882.1">
    <property type="nucleotide sequence ID" value="NZ_CP071501.1"/>
</dbReference>
<dbReference type="AlphaFoldDB" id="A0A974XJI4"/>
<dbReference type="GO" id="GO:0017089">
    <property type="term" value="F:glycolipid transfer activity"/>
    <property type="evidence" value="ECO:0007669"/>
    <property type="project" value="TreeGrafter"/>
</dbReference>
<name>A0A974XJI4_9GAMM</name>
<feature type="compositionally biased region" description="Basic and acidic residues" evidence="5">
    <location>
        <begin position="171"/>
        <end position="184"/>
    </location>
</feature>
<evidence type="ECO:0000256" key="5">
    <source>
        <dbReference type="SAM" id="MobiDB-lite"/>
    </source>
</evidence>
<dbReference type="Gene3D" id="2.60.450.10">
    <property type="entry name" value="Lipopolysaccharide (LPS) transport protein A like domain"/>
    <property type="match status" value="1"/>
</dbReference>
<keyword evidence="8" id="KW-1185">Reference proteome</keyword>
<reference evidence="7 8" key="1">
    <citation type="submission" date="2021-03" db="EMBL/GenBank/DDBJ databases">
        <title>Novel species identification of genus Shewanella.</title>
        <authorList>
            <person name="Liu G."/>
            <person name="Zhang Q."/>
        </authorList>
    </citation>
    <scope>NUCLEOTIDE SEQUENCE [LARGE SCALE GENOMIC DNA]</scope>
    <source>
        <strain evidence="7 8">FJAT-53726</strain>
    </source>
</reference>
<keyword evidence="2 4" id="KW-0732">Signal</keyword>
<dbReference type="GO" id="GO:0043165">
    <property type="term" value="P:Gram-negative-bacterium-type cell outer membrane assembly"/>
    <property type="evidence" value="ECO:0007669"/>
    <property type="project" value="UniProtKB-UniRule"/>
</dbReference>
<dbReference type="GO" id="GO:0009279">
    <property type="term" value="C:cell outer membrane"/>
    <property type="evidence" value="ECO:0007669"/>
    <property type="project" value="TreeGrafter"/>
</dbReference>
<keyword evidence="3 4" id="KW-0574">Periplasm</keyword>
<feature type="region of interest" description="Disordered" evidence="5">
    <location>
        <begin position="160"/>
        <end position="184"/>
    </location>
</feature>
<feature type="chain" id="PRO_5038182177" description="Lipopolysaccharide export system protein LptA" evidence="4">
    <location>
        <begin position="22"/>
        <end position="184"/>
    </location>
</feature>
<dbReference type="GO" id="GO:0015920">
    <property type="term" value="P:lipopolysaccharide transport"/>
    <property type="evidence" value="ECO:0007669"/>
    <property type="project" value="UniProtKB-UniRule"/>
</dbReference>
<comment type="subunit">
    <text evidence="4">Component of the lipopolysaccharide transport and assembly complex.</text>
</comment>
<feature type="signal peptide" evidence="4">
    <location>
        <begin position="1"/>
        <end position="21"/>
    </location>
</feature>
<feature type="domain" description="Organic solvent tolerance-like N-terminal" evidence="6">
    <location>
        <begin position="31"/>
        <end position="141"/>
    </location>
</feature>
<evidence type="ECO:0000256" key="1">
    <source>
        <dbReference type="ARBA" id="ARBA00022448"/>
    </source>
</evidence>
<keyword evidence="1 4" id="KW-0813">Transport</keyword>
<organism evidence="7 8">
    <name type="scientific">Shewanella cyperi</name>
    <dbReference type="NCBI Taxonomy" id="2814292"/>
    <lineage>
        <taxon>Bacteria</taxon>
        <taxon>Pseudomonadati</taxon>
        <taxon>Pseudomonadota</taxon>
        <taxon>Gammaproteobacteria</taxon>
        <taxon>Alteromonadales</taxon>
        <taxon>Shewanellaceae</taxon>
        <taxon>Shewanella</taxon>
    </lineage>
</organism>
<gene>
    <name evidence="4 7" type="primary">lptA</name>
    <name evidence="7" type="ORF">JYB88_15280</name>
</gene>
<evidence type="ECO:0000256" key="4">
    <source>
        <dbReference type="HAMAP-Rule" id="MF_01914"/>
    </source>
</evidence>
<protein>
    <recommendedName>
        <fullName evidence="4">Lipopolysaccharide export system protein LptA</fullName>
    </recommendedName>
</protein>
<dbReference type="InterPro" id="IPR014340">
    <property type="entry name" value="LptA"/>
</dbReference>
<evidence type="ECO:0000259" key="6">
    <source>
        <dbReference type="Pfam" id="PF03968"/>
    </source>
</evidence>
<proteinExistence type="inferred from homology"/>